<evidence type="ECO:0000256" key="3">
    <source>
        <dbReference type="RuleBase" id="RU003690"/>
    </source>
</evidence>
<dbReference type="GO" id="GO:0008422">
    <property type="term" value="F:beta-glucosidase activity"/>
    <property type="evidence" value="ECO:0007669"/>
    <property type="project" value="TreeGrafter"/>
</dbReference>
<keyword evidence="6" id="KW-1185">Reference proteome</keyword>
<name>A0A2G5DRU5_AQUCA</name>
<dbReference type="FunFam" id="3.20.20.80:FF:000022">
    <property type="entry name" value="Beta-glucosidase 11"/>
    <property type="match status" value="1"/>
</dbReference>
<dbReference type="InterPro" id="IPR017853">
    <property type="entry name" value="GH"/>
</dbReference>
<dbReference type="PANTHER" id="PTHR10353">
    <property type="entry name" value="GLYCOSYL HYDROLASE"/>
    <property type="match status" value="1"/>
</dbReference>
<dbReference type="SUPFAM" id="SSF51445">
    <property type="entry name" value="(Trans)glycosidases"/>
    <property type="match status" value="1"/>
</dbReference>
<dbReference type="EMBL" id="KZ305032">
    <property type="protein sequence ID" value="PIA46232.1"/>
    <property type="molecule type" value="Genomic_DNA"/>
</dbReference>
<dbReference type="InterPro" id="IPR033132">
    <property type="entry name" value="GH_1_N_CS"/>
</dbReference>
<accession>A0A2G5DRU5</accession>
<dbReference type="AlphaFoldDB" id="A0A2G5DRU5"/>
<dbReference type="Gene3D" id="3.20.20.80">
    <property type="entry name" value="Glycosidases"/>
    <property type="match status" value="1"/>
</dbReference>
<dbReference type="PROSITE" id="PS00653">
    <property type="entry name" value="GLYCOSYL_HYDROL_F1_2"/>
    <property type="match status" value="1"/>
</dbReference>
<keyword evidence="4" id="KW-0732">Signal</keyword>
<dbReference type="PRINTS" id="PR00131">
    <property type="entry name" value="GLHYDRLASE1"/>
</dbReference>
<dbReference type="STRING" id="218851.A0A2G5DRU5"/>
<feature type="signal peptide" evidence="4">
    <location>
        <begin position="1"/>
        <end position="25"/>
    </location>
</feature>
<dbReference type="InParanoid" id="A0A2G5DRU5"/>
<evidence type="ECO:0008006" key="7">
    <source>
        <dbReference type="Google" id="ProtNLM"/>
    </source>
</evidence>
<dbReference type="Proteomes" id="UP000230069">
    <property type="component" value="Unassembled WGS sequence"/>
</dbReference>
<dbReference type="PANTHER" id="PTHR10353:SF29">
    <property type="entry name" value="BETA-GLUCOSIDASE 11"/>
    <property type="match status" value="1"/>
</dbReference>
<organism evidence="5 6">
    <name type="scientific">Aquilegia coerulea</name>
    <name type="common">Rocky mountain columbine</name>
    <dbReference type="NCBI Taxonomy" id="218851"/>
    <lineage>
        <taxon>Eukaryota</taxon>
        <taxon>Viridiplantae</taxon>
        <taxon>Streptophyta</taxon>
        <taxon>Embryophyta</taxon>
        <taxon>Tracheophyta</taxon>
        <taxon>Spermatophyta</taxon>
        <taxon>Magnoliopsida</taxon>
        <taxon>Ranunculales</taxon>
        <taxon>Ranunculaceae</taxon>
        <taxon>Thalictroideae</taxon>
        <taxon>Aquilegia</taxon>
    </lineage>
</organism>
<evidence type="ECO:0000256" key="4">
    <source>
        <dbReference type="SAM" id="SignalP"/>
    </source>
</evidence>
<evidence type="ECO:0000256" key="1">
    <source>
        <dbReference type="ARBA" id="ARBA00010838"/>
    </source>
</evidence>
<sequence>MVRVLSKLNCCIVFFLFFFLVHVYAGDVVDYGRSSSIIITSERLSRLDFPPDFVFGAGSSAYQVEGAAAEDGRKPSIWDTFTHAGKTPDKGTGDIAADQYHQYKDDVKLMHKMGLDAYRFSISWSRIIPDGRGAVNPKGLNYYNNLINELVSYGIEAHVTLSHFDIPQALEDEYEGLLSPKFIEDFTAYVDVCFKEYGDRVKSWMTFNEPNALTLGGYDMGMMPPGRCSYPFGVSNCSKGDSTTEPYVAGHNILLSHAAAVHLYRTKYQEKQKGQIGITLLAFWFEPMTNSPQDVAASKRMLDFHIGWFLDPLVHGNYPAIMRKIVGSRLPNFTKNDLKHLKGSFDFIGLNQYSAFYIKDLPRRSDDQYGSDYVRDVSVTGLYENGMLAKDFTRFLIADQKAGEGWPVTPWSIQRVLDYMKLKYKNPASVIHENGYAMTDNDLSNPPTRNDTERIEFIQAYIAALLPSIRNGSNIRGYFVWSFLDCFEVAGGYTNHFGLYEVDFKNKERRRYPKQSVQWYTNFLAKTGKKNRSTGSLYSE</sequence>
<dbReference type="OrthoDB" id="65569at2759"/>
<gene>
    <name evidence="5" type="ORF">AQUCO_01500033v1</name>
</gene>
<dbReference type="Pfam" id="PF00232">
    <property type="entry name" value="Glyco_hydro_1"/>
    <property type="match status" value="1"/>
</dbReference>
<evidence type="ECO:0000313" key="6">
    <source>
        <dbReference type="Proteomes" id="UP000230069"/>
    </source>
</evidence>
<proteinExistence type="inferred from homology"/>
<keyword evidence="2" id="KW-0378">Hydrolase</keyword>
<comment type="similarity">
    <text evidence="1 3">Belongs to the glycosyl hydrolase 1 family.</text>
</comment>
<dbReference type="InterPro" id="IPR001360">
    <property type="entry name" value="Glyco_hydro_1"/>
</dbReference>
<evidence type="ECO:0000256" key="2">
    <source>
        <dbReference type="ARBA" id="ARBA00022801"/>
    </source>
</evidence>
<dbReference type="GO" id="GO:0005975">
    <property type="term" value="P:carbohydrate metabolic process"/>
    <property type="evidence" value="ECO:0007669"/>
    <property type="project" value="InterPro"/>
</dbReference>
<evidence type="ECO:0000313" key="5">
    <source>
        <dbReference type="EMBL" id="PIA46232.1"/>
    </source>
</evidence>
<reference evidence="5 6" key="1">
    <citation type="submission" date="2017-09" db="EMBL/GenBank/DDBJ databases">
        <title>WGS assembly of Aquilegia coerulea Goldsmith.</title>
        <authorList>
            <person name="Hodges S."/>
            <person name="Kramer E."/>
            <person name="Nordborg M."/>
            <person name="Tomkins J."/>
            <person name="Borevitz J."/>
            <person name="Derieg N."/>
            <person name="Yan J."/>
            <person name="Mihaltcheva S."/>
            <person name="Hayes R.D."/>
            <person name="Rokhsar D."/>
        </authorList>
    </citation>
    <scope>NUCLEOTIDE SEQUENCE [LARGE SCALE GENOMIC DNA]</scope>
    <source>
        <strain evidence="6">cv. Goldsmith</strain>
    </source>
</reference>
<protein>
    <recommendedName>
        <fullName evidence="7">Beta-glucosidase</fullName>
    </recommendedName>
</protein>
<feature type="chain" id="PRO_5013626540" description="Beta-glucosidase" evidence="4">
    <location>
        <begin position="26"/>
        <end position="540"/>
    </location>
</feature>